<dbReference type="GO" id="GO:0005886">
    <property type="term" value="C:plasma membrane"/>
    <property type="evidence" value="ECO:0007669"/>
    <property type="project" value="UniProtKB-SubCell"/>
</dbReference>
<reference evidence="7" key="1">
    <citation type="journal article" date="2006" name="Appl. Environ. Microbiol.">
        <title>Comparative genomics of DNA fragments from six Antarctic marine planktonic bacteria.</title>
        <authorList>
            <person name="Grzymski J.J."/>
            <person name="Carter B.J."/>
            <person name="DeLong E.F."/>
            <person name="Feldman R.A."/>
            <person name="Ghadiri A."/>
            <person name="Murray A.E."/>
        </authorList>
    </citation>
    <scope>NUCLEOTIDE SEQUENCE</scope>
</reference>
<evidence type="ECO:0000256" key="5">
    <source>
        <dbReference type="ARBA" id="ARBA00023136"/>
    </source>
</evidence>
<dbReference type="InterPro" id="IPR050189">
    <property type="entry name" value="MFS_Efflux_Transporters"/>
</dbReference>
<feature type="transmembrane region" description="Helical" evidence="6">
    <location>
        <begin position="67"/>
        <end position="92"/>
    </location>
</feature>
<feature type="transmembrane region" description="Helical" evidence="6">
    <location>
        <begin position="273"/>
        <end position="293"/>
    </location>
</feature>
<accession>Q2PYG1</accession>
<keyword evidence="3 6" id="KW-0812">Transmembrane</keyword>
<keyword evidence="2" id="KW-1003">Cell membrane</keyword>
<organism evidence="7">
    <name type="scientific">uncultured marine bacterium Ant4E12</name>
    <dbReference type="NCBI Taxonomy" id="360424"/>
    <lineage>
        <taxon>Bacteria</taxon>
        <taxon>environmental samples</taxon>
    </lineage>
</organism>
<proteinExistence type="predicted"/>
<keyword evidence="5 6" id="KW-0472">Membrane</keyword>
<dbReference type="PANTHER" id="PTHR43124">
    <property type="entry name" value="PURINE EFFLUX PUMP PBUE"/>
    <property type="match status" value="1"/>
</dbReference>
<dbReference type="AlphaFoldDB" id="Q2PYG1"/>
<name>Q2PYG1_9BACT</name>
<comment type="subcellular location">
    <subcellularLocation>
        <location evidence="1">Cell membrane</location>
        <topology evidence="1">Multi-pass membrane protein</topology>
    </subcellularLocation>
</comment>
<evidence type="ECO:0000256" key="2">
    <source>
        <dbReference type="ARBA" id="ARBA00022475"/>
    </source>
</evidence>
<feature type="transmembrane region" description="Helical" evidence="6">
    <location>
        <begin position="128"/>
        <end position="150"/>
    </location>
</feature>
<feature type="transmembrane region" description="Helical" evidence="6">
    <location>
        <begin position="358"/>
        <end position="378"/>
    </location>
</feature>
<evidence type="ECO:0000256" key="4">
    <source>
        <dbReference type="ARBA" id="ARBA00022989"/>
    </source>
</evidence>
<dbReference type="Gene3D" id="1.20.1250.20">
    <property type="entry name" value="MFS general substrate transporter like domains"/>
    <property type="match status" value="1"/>
</dbReference>
<dbReference type="Pfam" id="PF07690">
    <property type="entry name" value="MFS_1"/>
    <property type="match status" value="1"/>
</dbReference>
<dbReference type="SUPFAM" id="SSF103473">
    <property type="entry name" value="MFS general substrate transporter"/>
    <property type="match status" value="1"/>
</dbReference>
<dbReference type="InterPro" id="IPR036259">
    <property type="entry name" value="MFS_trans_sf"/>
</dbReference>
<feature type="transmembrane region" description="Helical" evidence="6">
    <location>
        <begin position="299"/>
        <end position="320"/>
    </location>
</feature>
<dbReference type="PANTHER" id="PTHR43124:SF3">
    <property type="entry name" value="CHLORAMPHENICOL EFFLUX PUMP RV0191"/>
    <property type="match status" value="1"/>
</dbReference>
<feature type="transmembrane region" description="Helical" evidence="6">
    <location>
        <begin position="192"/>
        <end position="215"/>
    </location>
</feature>
<dbReference type="EMBL" id="DQ295238">
    <property type="protein sequence ID" value="ABC25266.1"/>
    <property type="molecule type" value="Genomic_DNA"/>
</dbReference>
<dbReference type="GO" id="GO:0022857">
    <property type="term" value="F:transmembrane transporter activity"/>
    <property type="evidence" value="ECO:0007669"/>
    <property type="project" value="InterPro"/>
</dbReference>
<feature type="transmembrane region" description="Helical" evidence="6">
    <location>
        <begin position="221"/>
        <end position="241"/>
    </location>
</feature>
<evidence type="ECO:0000313" key="7">
    <source>
        <dbReference type="EMBL" id="ABC25266.1"/>
    </source>
</evidence>
<feature type="transmembrane region" description="Helical" evidence="6">
    <location>
        <begin position="156"/>
        <end position="180"/>
    </location>
</feature>
<dbReference type="InterPro" id="IPR011701">
    <property type="entry name" value="MFS"/>
</dbReference>
<evidence type="ECO:0000256" key="1">
    <source>
        <dbReference type="ARBA" id="ARBA00004651"/>
    </source>
</evidence>
<feature type="transmembrane region" description="Helical" evidence="6">
    <location>
        <begin position="98"/>
        <end position="116"/>
    </location>
</feature>
<feature type="transmembrane region" description="Helical" evidence="6">
    <location>
        <begin position="390"/>
        <end position="410"/>
    </location>
</feature>
<evidence type="ECO:0000256" key="3">
    <source>
        <dbReference type="ARBA" id="ARBA00022692"/>
    </source>
</evidence>
<sequence>MQYYSVFLFLIDTLQIHLLLDPATVLSSETVANARSHLRVRETTELKATNISNMRNRADSFREWRPIAALGLMTCTCYGSWFYAFGILVAPITQDTGWSLTFLGGIFAAAQVVNGLGAPVGGRILDKWGGAAVFTIQAVAALLMFLGSWATQPLTFAVICSLGAGTLMATGFYHVSTTAAARLGPGDPSKSIAVLTAIGAFCSPIYLPLGAHLITSTDWRVAFRVFSLLAFFGAIGAAIFASKGKSPSGSLPSSQPLRALKRAVQMPLVRRMLIAYAFGGFAYSTLLVYQIPIMVDAGVTLQTAASAAAFRGFMQIFGRVGLLGSFAIRKPAFAMQIAFLTAGIGSIFLLSQNVISCFFYGAAVGIGLGAMTPLQAIYGQLVFKNEDLGLLMGMQHTVTSIAGAFGPLLAGLTSDLFNTQKPTVLIASSSLFIAAALLRSIKA</sequence>
<keyword evidence="4 6" id="KW-1133">Transmembrane helix</keyword>
<feature type="transmembrane region" description="Helical" evidence="6">
    <location>
        <begin position="332"/>
        <end position="352"/>
    </location>
</feature>
<protein>
    <submittedName>
        <fullName evidence="7">Probable transport protein SMb21575</fullName>
    </submittedName>
</protein>
<feature type="transmembrane region" description="Helical" evidence="6">
    <location>
        <begin position="422"/>
        <end position="441"/>
    </location>
</feature>
<evidence type="ECO:0000256" key="6">
    <source>
        <dbReference type="SAM" id="Phobius"/>
    </source>
</evidence>